<comment type="caution">
    <text evidence="4">The sequence shown here is derived from an EMBL/GenBank/DDBJ whole genome shotgun (WGS) entry which is preliminary data.</text>
</comment>
<keyword evidence="2" id="KW-0934">Plastid</keyword>
<organism evidence="4 5">
    <name type="scientific">Astrephomene gubernaculifera</name>
    <dbReference type="NCBI Taxonomy" id="47775"/>
    <lineage>
        <taxon>Eukaryota</taxon>
        <taxon>Viridiplantae</taxon>
        <taxon>Chlorophyta</taxon>
        <taxon>core chlorophytes</taxon>
        <taxon>Chlorophyceae</taxon>
        <taxon>CS clade</taxon>
        <taxon>Chlamydomonadales</taxon>
        <taxon>Astrephomenaceae</taxon>
        <taxon>Astrephomene</taxon>
    </lineage>
</organism>
<evidence type="ECO:0000256" key="1">
    <source>
        <dbReference type="ARBA" id="ARBA00004474"/>
    </source>
</evidence>
<name>A0AAD3DHF2_9CHLO</name>
<dbReference type="GO" id="GO:0009536">
    <property type="term" value="C:plastid"/>
    <property type="evidence" value="ECO:0007669"/>
    <property type="project" value="UniProtKB-SubCell"/>
</dbReference>
<evidence type="ECO:0000313" key="4">
    <source>
        <dbReference type="EMBL" id="GFR40733.1"/>
    </source>
</evidence>
<dbReference type="InterPro" id="IPR039633">
    <property type="entry name" value="PAP"/>
</dbReference>
<dbReference type="PANTHER" id="PTHR31906">
    <property type="entry name" value="PLASTID-LIPID-ASSOCIATED PROTEIN 4, CHLOROPLASTIC-RELATED"/>
    <property type="match status" value="1"/>
</dbReference>
<evidence type="ECO:0000256" key="2">
    <source>
        <dbReference type="ARBA" id="ARBA00022640"/>
    </source>
</evidence>
<dbReference type="InterPro" id="IPR006843">
    <property type="entry name" value="PAP/fibrillin_dom"/>
</dbReference>
<evidence type="ECO:0000259" key="3">
    <source>
        <dbReference type="Pfam" id="PF04755"/>
    </source>
</evidence>
<sequence>THLRYTANCSSKMQNALNLQRRLHVPVHTSPVAARRSHIAFSSTNGFVPSAVALADPSRPSGGPHEIKAQLLSALEGLDRGIFGVPSAKKARILDLIGQLEQHNTHKAPTSNLDLIAGEWRLLFSTITITGVKRTKLGLREFIRLGEFTQHIDTASHTAVNRIEFSVSGLGSLRGALTLRAAYQPVSGCRVDISGMQTELAPPQLQQLFEANLQLLLSIFNPEGHLDITYLETEQQAAAAAAAAAAGTGAGAAAEGGAACAAGLSGGAGTSGRGADGGGVAAGSAAAKGPAAGVVGAAAGAAAAPTSAWRVGRDDKGNVFLLERVRR</sequence>
<keyword evidence="5" id="KW-1185">Reference proteome</keyword>
<dbReference type="AlphaFoldDB" id="A0AAD3DHF2"/>
<feature type="non-terminal residue" evidence="4">
    <location>
        <position position="1"/>
    </location>
</feature>
<reference evidence="4 5" key="1">
    <citation type="journal article" date="2021" name="Sci. Rep.">
        <title>Genome sequencing of the multicellular alga Astrephomene provides insights into convergent evolution of germ-soma differentiation.</title>
        <authorList>
            <person name="Yamashita S."/>
            <person name="Yamamoto K."/>
            <person name="Matsuzaki R."/>
            <person name="Suzuki S."/>
            <person name="Yamaguchi H."/>
            <person name="Hirooka S."/>
            <person name="Minakuchi Y."/>
            <person name="Miyagishima S."/>
            <person name="Kawachi M."/>
            <person name="Toyoda A."/>
            <person name="Nozaki H."/>
        </authorList>
    </citation>
    <scope>NUCLEOTIDE SEQUENCE [LARGE SCALE GENOMIC DNA]</scope>
    <source>
        <strain evidence="4 5">NIES-4017</strain>
    </source>
</reference>
<gene>
    <name evidence="4" type="ORF">Agub_g1343</name>
</gene>
<dbReference type="Pfam" id="PF04755">
    <property type="entry name" value="PAP_fibrillin"/>
    <property type="match status" value="1"/>
</dbReference>
<comment type="subcellular location">
    <subcellularLocation>
        <location evidence="1">Plastid</location>
    </subcellularLocation>
</comment>
<dbReference type="Proteomes" id="UP001054857">
    <property type="component" value="Unassembled WGS sequence"/>
</dbReference>
<proteinExistence type="predicted"/>
<feature type="domain" description="Plastid lipid-associated protein/fibrillin conserved" evidence="3">
    <location>
        <begin position="66"/>
        <end position="213"/>
    </location>
</feature>
<evidence type="ECO:0000313" key="5">
    <source>
        <dbReference type="Proteomes" id="UP001054857"/>
    </source>
</evidence>
<accession>A0AAD3DHF2</accession>
<dbReference type="EMBL" id="BMAR01000001">
    <property type="protein sequence ID" value="GFR40733.1"/>
    <property type="molecule type" value="Genomic_DNA"/>
</dbReference>
<protein>
    <recommendedName>
        <fullName evidence="3">Plastid lipid-associated protein/fibrillin conserved domain-containing protein</fullName>
    </recommendedName>
</protein>